<name>A0A2A8CYI1_9BACT</name>
<evidence type="ECO:0000256" key="2">
    <source>
        <dbReference type="ARBA" id="ARBA00023125"/>
    </source>
</evidence>
<dbReference type="Gene3D" id="1.10.260.40">
    <property type="entry name" value="lambda repressor-like DNA-binding domains"/>
    <property type="match status" value="1"/>
</dbReference>
<dbReference type="GO" id="GO:0003700">
    <property type="term" value="F:DNA-binding transcription factor activity"/>
    <property type="evidence" value="ECO:0007669"/>
    <property type="project" value="TreeGrafter"/>
</dbReference>
<dbReference type="PANTHER" id="PTHR30146">
    <property type="entry name" value="LACI-RELATED TRANSCRIPTIONAL REPRESSOR"/>
    <property type="match status" value="1"/>
</dbReference>
<dbReference type="PROSITE" id="PS50932">
    <property type="entry name" value="HTH_LACI_2"/>
    <property type="match status" value="1"/>
</dbReference>
<dbReference type="InterPro" id="IPR010982">
    <property type="entry name" value="Lambda_DNA-bd_dom_sf"/>
</dbReference>
<keyword evidence="3" id="KW-0804">Transcription</keyword>
<keyword evidence="6" id="KW-1185">Reference proteome</keyword>
<dbReference type="CDD" id="cd01392">
    <property type="entry name" value="HTH_LacI"/>
    <property type="match status" value="1"/>
</dbReference>
<protein>
    <submittedName>
        <fullName evidence="5">LacI family transcriptional regulator</fullName>
    </submittedName>
</protein>
<evidence type="ECO:0000256" key="3">
    <source>
        <dbReference type="ARBA" id="ARBA00023163"/>
    </source>
</evidence>
<dbReference type="Proteomes" id="UP000220102">
    <property type="component" value="Unassembled WGS sequence"/>
</dbReference>
<dbReference type="PRINTS" id="PR00036">
    <property type="entry name" value="HTHLACI"/>
</dbReference>
<dbReference type="GO" id="GO:0000976">
    <property type="term" value="F:transcription cis-regulatory region binding"/>
    <property type="evidence" value="ECO:0007669"/>
    <property type="project" value="TreeGrafter"/>
</dbReference>
<evidence type="ECO:0000256" key="1">
    <source>
        <dbReference type="ARBA" id="ARBA00023015"/>
    </source>
</evidence>
<dbReference type="InterPro" id="IPR046335">
    <property type="entry name" value="LacI/GalR-like_sensor"/>
</dbReference>
<dbReference type="SUPFAM" id="SSF53822">
    <property type="entry name" value="Periplasmic binding protein-like I"/>
    <property type="match status" value="1"/>
</dbReference>
<dbReference type="OrthoDB" id="9768806at2"/>
<accession>A0A2A8CYI1</accession>
<dbReference type="Pfam" id="PF00356">
    <property type="entry name" value="LacI"/>
    <property type="match status" value="1"/>
</dbReference>
<dbReference type="PROSITE" id="PS00356">
    <property type="entry name" value="HTH_LACI_1"/>
    <property type="match status" value="1"/>
</dbReference>
<dbReference type="SMART" id="SM00354">
    <property type="entry name" value="HTH_LACI"/>
    <property type="match status" value="1"/>
</dbReference>
<reference evidence="5 6" key="1">
    <citation type="submission" date="2017-10" db="EMBL/GenBank/DDBJ databases">
        <title>Draft genome of Longibacter Salinarum.</title>
        <authorList>
            <person name="Goh K.M."/>
            <person name="Shamsir M.S."/>
            <person name="Lim S.W."/>
        </authorList>
    </citation>
    <scope>NUCLEOTIDE SEQUENCE [LARGE SCALE GENOMIC DNA]</scope>
    <source>
        <strain evidence="5 6">KCTC 52045</strain>
    </source>
</reference>
<keyword evidence="1" id="KW-0805">Transcription regulation</keyword>
<dbReference type="InterPro" id="IPR000843">
    <property type="entry name" value="HTH_LacI"/>
</dbReference>
<dbReference type="InterPro" id="IPR028082">
    <property type="entry name" value="Peripla_BP_I"/>
</dbReference>
<evidence type="ECO:0000259" key="4">
    <source>
        <dbReference type="PROSITE" id="PS50932"/>
    </source>
</evidence>
<evidence type="ECO:0000313" key="5">
    <source>
        <dbReference type="EMBL" id="PEN13438.1"/>
    </source>
</evidence>
<dbReference type="Gene3D" id="3.40.50.2300">
    <property type="match status" value="2"/>
</dbReference>
<dbReference type="SUPFAM" id="SSF47413">
    <property type="entry name" value="lambda repressor-like DNA-binding domains"/>
    <property type="match status" value="1"/>
</dbReference>
<dbReference type="CDD" id="cd06267">
    <property type="entry name" value="PBP1_LacI_sugar_binding-like"/>
    <property type="match status" value="1"/>
</dbReference>
<dbReference type="Pfam" id="PF13377">
    <property type="entry name" value="Peripla_BP_3"/>
    <property type="match status" value="1"/>
</dbReference>
<dbReference type="PANTHER" id="PTHR30146:SF109">
    <property type="entry name" value="HTH-TYPE TRANSCRIPTIONAL REGULATOR GALS"/>
    <property type="match status" value="1"/>
</dbReference>
<keyword evidence="2" id="KW-0238">DNA-binding</keyword>
<organism evidence="5 6">
    <name type="scientific">Longibacter salinarum</name>
    <dbReference type="NCBI Taxonomy" id="1850348"/>
    <lineage>
        <taxon>Bacteria</taxon>
        <taxon>Pseudomonadati</taxon>
        <taxon>Rhodothermota</taxon>
        <taxon>Rhodothermia</taxon>
        <taxon>Rhodothermales</taxon>
        <taxon>Salisaetaceae</taxon>
        <taxon>Longibacter</taxon>
    </lineage>
</organism>
<dbReference type="AlphaFoldDB" id="A0A2A8CYI1"/>
<dbReference type="EMBL" id="PDEQ01000004">
    <property type="protein sequence ID" value="PEN13438.1"/>
    <property type="molecule type" value="Genomic_DNA"/>
</dbReference>
<gene>
    <name evidence="5" type="ORF">CRI94_08945</name>
</gene>
<feature type="domain" description="HTH lacI-type" evidence="4">
    <location>
        <begin position="19"/>
        <end position="73"/>
    </location>
</feature>
<proteinExistence type="predicted"/>
<comment type="caution">
    <text evidence="5">The sequence shown here is derived from an EMBL/GenBank/DDBJ whole genome shotgun (WGS) entry which is preliminary data.</text>
</comment>
<sequence length="360" mass="39367">MKSDRSALRSLTIKLVGRTTIDDVAERAGVSKSTVSAVMNDSRPVSDGTRSKVMAAVNDLNYRPRSTARTRAHDGRSIGIVIKERDNPFFAEIADGASRRAREAGYTVYTASSEGDFATETEIIDDFQRRDTDGLIIYPVMNEETDLTNLIELRRARMPFVLMEHILGVKANTVDVSLLAASKSAVSYLIDSGHRRIVHFAGPSYSTHSDDRISGMRHAFSESELAFSDHMVVPAGARMEDGYRAALEYLENVDPTSRATAATCFNDLVAIGVARALREKGLDVPGDVSLIGCDGIDLLDYMPTPLTTLRSPNREMGACAADILIHQIEADAQPDIQQVSFEPELVVRASTRPMQSKNVA</sequence>
<evidence type="ECO:0000313" key="6">
    <source>
        <dbReference type="Proteomes" id="UP000220102"/>
    </source>
</evidence>